<dbReference type="OrthoDB" id="5186469at2759"/>
<dbReference type="AlphaFoldDB" id="A0A179IIZ9"/>
<name>A0A179IIZ9_CORDF</name>
<comment type="caution">
    <text evidence="2">The sequence shown here is derived from an EMBL/GenBank/DDBJ whole genome shotgun (WGS) entry which is preliminary data.</text>
</comment>
<dbReference type="Gene3D" id="3.50.30.60">
    <property type="entry name" value="LD-carboxypeptidase A C-terminal domain-like"/>
    <property type="match status" value="1"/>
</dbReference>
<dbReference type="InterPro" id="IPR040921">
    <property type="entry name" value="Peptidase_S66C"/>
</dbReference>
<dbReference type="Proteomes" id="UP000243081">
    <property type="component" value="Unassembled WGS sequence"/>
</dbReference>
<dbReference type="EMBL" id="LUKN01000744">
    <property type="protein sequence ID" value="OAR02325.1"/>
    <property type="molecule type" value="Genomic_DNA"/>
</dbReference>
<dbReference type="PANTHER" id="PTHR30237:SF4">
    <property type="entry name" value="LD-CARBOXYPEPTIDASE C-TERMINAL DOMAIN-CONTAINING PROTEIN"/>
    <property type="match status" value="1"/>
</dbReference>
<dbReference type="SUPFAM" id="SSF53474">
    <property type="entry name" value="alpha/beta-Hydrolases"/>
    <property type="match status" value="1"/>
</dbReference>
<reference evidence="2 3" key="1">
    <citation type="submission" date="2016-03" db="EMBL/GenBank/DDBJ databases">
        <title>Fine-scale spatial genetic structure of a fungal parasite of coffee scale insects.</title>
        <authorList>
            <person name="Jackson D."/>
            <person name="Zemenick K.A."/>
            <person name="Malloure B."/>
            <person name="Quandt C.A."/>
            <person name="James T.Y."/>
        </authorList>
    </citation>
    <scope>NUCLEOTIDE SEQUENCE [LARGE SCALE GENOMIC DNA]</scope>
    <source>
        <strain evidence="2 3">UM487</strain>
    </source>
</reference>
<sequence length="490" mass="53674">MSFQVERKYDRHILSLISVLSPKANNTLQPALLKVPTTSPSWTGSIHRFCGTGTRAEPKSWPSSHFSESPVNIPDNDKFDTKYRPELGKVTATRDDVYRMYDTNRSCERGNKKDITCDLLIFIIGYLPVRPRNNLPESLPFRALSLNRTQFTRPNLHIIAHSLGAQAAILSAAYTPNIFSSLSVMDLAIIPGGKIVEAFAKLPKELFYMQLEEQHSSREDLIAALQTNKRTCGWDARVATLFAEKAVHSHGWSGHSTILTGLRTFYGPTAIPELGTADSRDDQATPLAFCARSLLNAITATEPLGEIPRSLVYAPDHPAFFQDSQSVETQKLAASPAWAWLRSGKAQGRLFGGLLGAVVRLNGVRAVAPDWHGRIIFLETAASEADDIGAVRTAFADLIAQGVFDSAAGLVVGRPFGYDLDEARNEYAGVITSLLCDARYGPLAENRFPILFGVDIGHTTPMVTLPFDALAVLDSESDQFEVLEAGVESR</sequence>
<dbReference type="InterPro" id="IPR029058">
    <property type="entry name" value="AB_hydrolase_fold"/>
</dbReference>
<protein>
    <recommendedName>
        <fullName evidence="1">LD-carboxypeptidase C-terminal domain-containing protein</fullName>
    </recommendedName>
</protein>
<accession>A0A179IIZ9</accession>
<evidence type="ECO:0000259" key="1">
    <source>
        <dbReference type="Pfam" id="PF17676"/>
    </source>
</evidence>
<proteinExistence type="predicted"/>
<keyword evidence="3" id="KW-1185">Reference proteome</keyword>
<feature type="domain" description="LD-carboxypeptidase C-terminal" evidence="1">
    <location>
        <begin position="347"/>
        <end position="471"/>
    </location>
</feature>
<dbReference type="PANTHER" id="PTHR30237">
    <property type="entry name" value="MURAMOYLTETRAPEPTIDE CARBOXYPEPTIDASE"/>
    <property type="match status" value="1"/>
</dbReference>
<dbReference type="SUPFAM" id="SSF141986">
    <property type="entry name" value="LD-carboxypeptidase A C-terminal domain-like"/>
    <property type="match status" value="1"/>
</dbReference>
<evidence type="ECO:0000313" key="3">
    <source>
        <dbReference type="Proteomes" id="UP000243081"/>
    </source>
</evidence>
<organism evidence="2 3">
    <name type="scientific">Cordyceps confragosa</name>
    <name type="common">Lecanicillium lecanii</name>
    <dbReference type="NCBI Taxonomy" id="2714763"/>
    <lineage>
        <taxon>Eukaryota</taxon>
        <taxon>Fungi</taxon>
        <taxon>Dikarya</taxon>
        <taxon>Ascomycota</taxon>
        <taxon>Pezizomycotina</taxon>
        <taxon>Sordariomycetes</taxon>
        <taxon>Hypocreomycetidae</taxon>
        <taxon>Hypocreales</taxon>
        <taxon>Cordycipitaceae</taxon>
        <taxon>Akanthomyces</taxon>
    </lineage>
</organism>
<dbReference type="InterPro" id="IPR003507">
    <property type="entry name" value="S66_fam"/>
</dbReference>
<evidence type="ECO:0000313" key="2">
    <source>
        <dbReference type="EMBL" id="OAR02325.1"/>
    </source>
</evidence>
<dbReference type="InterPro" id="IPR027461">
    <property type="entry name" value="Carboxypeptidase_A_C_sf"/>
</dbReference>
<gene>
    <name evidence="2" type="ORF">LLEC1_00445</name>
</gene>
<dbReference type="Pfam" id="PF17676">
    <property type="entry name" value="Peptidase_S66C"/>
    <property type="match status" value="1"/>
</dbReference>
<dbReference type="Gene3D" id="3.40.50.1820">
    <property type="entry name" value="alpha/beta hydrolase"/>
    <property type="match status" value="1"/>
</dbReference>